<sequence>MYFHGLRAASSIGGGARLGLALGRRAGGAASAAARGRSISATSAANAPVPGDQGVAMEHPKQQQQPQVPLQDQDAGAKNQRGSDAHKTIGDVMSHSFGEGYSTRCEEEGFGGVYGRHDPEEQRSAEIHPGHPEYDALQGSEVKEKEKARHHKDDKHAT</sequence>
<protein>
    <submittedName>
        <fullName evidence="2">Uncharacterized protein</fullName>
    </submittedName>
</protein>
<reference evidence="2 3" key="2">
    <citation type="submission" date="2024-10" db="EMBL/GenBank/DDBJ databases">
        <authorList>
            <person name="Ryan C."/>
        </authorList>
    </citation>
    <scope>NUCLEOTIDE SEQUENCE [LARGE SCALE GENOMIC DNA]</scope>
</reference>
<feature type="region of interest" description="Disordered" evidence="1">
    <location>
        <begin position="27"/>
        <end position="158"/>
    </location>
</feature>
<evidence type="ECO:0000313" key="3">
    <source>
        <dbReference type="Proteomes" id="UP001497457"/>
    </source>
</evidence>
<dbReference type="EMBL" id="OZ075124">
    <property type="protein sequence ID" value="CAL4927051.1"/>
    <property type="molecule type" value="Genomic_DNA"/>
</dbReference>
<gene>
    <name evidence="2" type="ORF">URODEC1_LOCUS24304</name>
</gene>
<dbReference type="AlphaFoldDB" id="A0ABC8XKI9"/>
<dbReference type="PANTHER" id="PTHR36410:SF1">
    <property type="entry name" value="EXPRESSED PROTEIN"/>
    <property type="match status" value="1"/>
</dbReference>
<accession>A0ABC8XKI9</accession>
<feature type="compositionally biased region" description="Low complexity" evidence="1">
    <location>
        <begin position="27"/>
        <end position="45"/>
    </location>
</feature>
<dbReference type="PANTHER" id="PTHR36410">
    <property type="entry name" value="EXPRESSED PROTEIN"/>
    <property type="match status" value="1"/>
</dbReference>
<reference evidence="3" key="1">
    <citation type="submission" date="2024-06" db="EMBL/GenBank/DDBJ databases">
        <authorList>
            <person name="Ryan C."/>
        </authorList>
    </citation>
    <scope>NUCLEOTIDE SEQUENCE [LARGE SCALE GENOMIC DNA]</scope>
</reference>
<keyword evidence="3" id="KW-1185">Reference proteome</keyword>
<feature type="compositionally biased region" description="Basic residues" evidence="1">
    <location>
        <begin position="148"/>
        <end position="158"/>
    </location>
</feature>
<feature type="compositionally biased region" description="Basic and acidic residues" evidence="1">
    <location>
        <begin position="115"/>
        <end position="134"/>
    </location>
</feature>
<proteinExistence type="predicted"/>
<name>A0ABC8XKI9_9POAL</name>
<evidence type="ECO:0000256" key="1">
    <source>
        <dbReference type="SAM" id="MobiDB-lite"/>
    </source>
</evidence>
<evidence type="ECO:0000313" key="2">
    <source>
        <dbReference type="EMBL" id="CAL4927051.1"/>
    </source>
</evidence>
<feature type="compositionally biased region" description="Low complexity" evidence="1">
    <location>
        <begin position="62"/>
        <end position="74"/>
    </location>
</feature>
<organism evidence="2 3">
    <name type="scientific">Urochloa decumbens</name>
    <dbReference type="NCBI Taxonomy" id="240449"/>
    <lineage>
        <taxon>Eukaryota</taxon>
        <taxon>Viridiplantae</taxon>
        <taxon>Streptophyta</taxon>
        <taxon>Embryophyta</taxon>
        <taxon>Tracheophyta</taxon>
        <taxon>Spermatophyta</taxon>
        <taxon>Magnoliopsida</taxon>
        <taxon>Liliopsida</taxon>
        <taxon>Poales</taxon>
        <taxon>Poaceae</taxon>
        <taxon>PACMAD clade</taxon>
        <taxon>Panicoideae</taxon>
        <taxon>Panicodae</taxon>
        <taxon>Paniceae</taxon>
        <taxon>Melinidinae</taxon>
        <taxon>Urochloa</taxon>
    </lineage>
</organism>
<dbReference type="Proteomes" id="UP001497457">
    <property type="component" value="Chromosome 14rd"/>
</dbReference>